<keyword evidence="8 9" id="KW-0961">Cell wall biogenesis/degradation</keyword>
<accession>A0A6G7PWR0</accession>
<evidence type="ECO:0000256" key="6">
    <source>
        <dbReference type="ARBA" id="ARBA00022960"/>
    </source>
</evidence>
<dbReference type="SUPFAM" id="SSF54106">
    <property type="entry name" value="LysM domain"/>
    <property type="match status" value="1"/>
</dbReference>
<dbReference type="PANTHER" id="PTHR30582:SF24">
    <property type="entry name" value="L,D-TRANSPEPTIDASE ERFK_SRFK-RELATED"/>
    <property type="match status" value="1"/>
</dbReference>
<dbReference type="Gene3D" id="3.10.350.10">
    <property type="entry name" value="LysM domain"/>
    <property type="match status" value="1"/>
</dbReference>
<dbReference type="PROSITE" id="PS52029">
    <property type="entry name" value="LD_TPASE"/>
    <property type="match status" value="1"/>
</dbReference>
<feature type="domain" description="L,D-TPase catalytic" evidence="11">
    <location>
        <begin position="94"/>
        <end position="227"/>
    </location>
</feature>
<dbReference type="UniPathway" id="UPA00219"/>
<sequence length="304" mass="34337">MKKILLAHFCLFLVFLSPVQALQVYTLKEGSDLVGEIKTYILKEEDTLLDVARAFDLGYNQIVAANPDIDPWIPPPGKKIIIPSAYVLPNVPRVGIIINLAEMRLYYFRQKNGAHLVYTSPVGVGKEGYLTELGIYTIVNKAKNPTWFVPASIRAVEPDLPERVPPGPDNPLGDYIMHLSRGSYAIHGTNKPWGVGRRVSHGCIRLYPEDIEKLFPLVNLGTPVNIIYQPIKVGRKGYDIYVQVFRDFEKKISDPFFYTLGLLARYGLSGEIDFFLLRRALKEKTGVPVLISRPRNPELTENDR</sequence>
<dbReference type="GO" id="GO:0008360">
    <property type="term" value="P:regulation of cell shape"/>
    <property type="evidence" value="ECO:0007669"/>
    <property type="project" value="UniProtKB-UniRule"/>
</dbReference>
<organism evidence="12 13">
    <name type="scientific">Thermosulfuriphilus ammonigenes</name>
    <dbReference type="NCBI Taxonomy" id="1936021"/>
    <lineage>
        <taxon>Bacteria</taxon>
        <taxon>Pseudomonadati</taxon>
        <taxon>Thermodesulfobacteriota</taxon>
        <taxon>Thermodesulfobacteria</taxon>
        <taxon>Thermodesulfobacteriales</taxon>
        <taxon>Thermodesulfobacteriaceae</taxon>
        <taxon>Thermosulfuriphilus</taxon>
    </lineage>
</organism>
<keyword evidence="13" id="KW-1185">Reference proteome</keyword>
<gene>
    <name evidence="12" type="ORF">G4V39_06250</name>
</gene>
<evidence type="ECO:0000256" key="3">
    <source>
        <dbReference type="ARBA" id="ARBA00022676"/>
    </source>
</evidence>
<feature type="domain" description="LysM" evidence="10">
    <location>
        <begin position="38"/>
        <end position="82"/>
    </location>
</feature>
<comment type="similarity">
    <text evidence="2">Belongs to the YkuD family.</text>
</comment>
<dbReference type="GO" id="GO:0071972">
    <property type="term" value="F:peptidoglycan L,D-transpeptidase activity"/>
    <property type="evidence" value="ECO:0007669"/>
    <property type="project" value="TreeGrafter"/>
</dbReference>
<proteinExistence type="inferred from homology"/>
<evidence type="ECO:0000256" key="8">
    <source>
        <dbReference type="ARBA" id="ARBA00023316"/>
    </source>
</evidence>
<keyword evidence="7 9" id="KW-0573">Peptidoglycan synthesis</keyword>
<dbReference type="GO" id="GO:0016757">
    <property type="term" value="F:glycosyltransferase activity"/>
    <property type="evidence" value="ECO:0007669"/>
    <property type="project" value="UniProtKB-KW"/>
</dbReference>
<comment type="pathway">
    <text evidence="1 9">Cell wall biogenesis; peptidoglycan biosynthesis.</text>
</comment>
<dbReference type="CDD" id="cd00118">
    <property type="entry name" value="LysM"/>
    <property type="match status" value="1"/>
</dbReference>
<evidence type="ECO:0000256" key="2">
    <source>
        <dbReference type="ARBA" id="ARBA00005992"/>
    </source>
</evidence>
<name>A0A6G7PWR0_9BACT</name>
<dbReference type="GO" id="GO:0005576">
    <property type="term" value="C:extracellular region"/>
    <property type="evidence" value="ECO:0007669"/>
    <property type="project" value="TreeGrafter"/>
</dbReference>
<keyword evidence="5" id="KW-0378">Hydrolase</keyword>
<keyword evidence="4" id="KW-0808">Transferase</keyword>
<dbReference type="Gene3D" id="2.40.440.10">
    <property type="entry name" value="L,D-transpeptidase catalytic domain-like"/>
    <property type="match status" value="1"/>
</dbReference>
<evidence type="ECO:0000313" key="13">
    <source>
        <dbReference type="Proteomes" id="UP000502179"/>
    </source>
</evidence>
<keyword evidence="3" id="KW-0328">Glycosyltransferase</keyword>
<evidence type="ECO:0000259" key="11">
    <source>
        <dbReference type="PROSITE" id="PS52029"/>
    </source>
</evidence>
<dbReference type="KEGG" id="tav:G4V39_06250"/>
<dbReference type="PROSITE" id="PS51782">
    <property type="entry name" value="LYSM"/>
    <property type="match status" value="1"/>
</dbReference>
<dbReference type="SUPFAM" id="SSF141523">
    <property type="entry name" value="L,D-transpeptidase catalytic domain-like"/>
    <property type="match status" value="1"/>
</dbReference>
<dbReference type="EMBL" id="CP048877">
    <property type="protein sequence ID" value="QIJ71888.1"/>
    <property type="molecule type" value="Genomic_DNA"/>
</dbReference>
<dbReference type="Proteomes" id="UP000502179">
    <property type="component" value="Chromosome"/>
</dbReference>
<dbReference type="Pfam" id="PF01476">
    <property type="entry name" value="LysM"/>
    <property type="match status" value="1"/>
</dbReference>
<dbReference type="SMART" id="SM00257">
    <property type="entry name" value="LysM"/>
    <property type="match status" value="1"/>
</dbReference>
<feature type="active site" description="Nucleophile" evidence="9">
    <location>
        <position position="203"/>
    </location>
</feature>
<dbReference type="InterPro" id="IPR050979">
    <property type="entry name" value="LD-transpeptidase"/>
</dbReference>
<protein>
    <submittedName>
        <fullName evidence="12">L,D-transpeptidase family protein</fullName>
    </submittedName>
</protein>
<evidence type="ECO:0000256" key="7">
    <source>
        <dbReference type="ARBA" id="ARBA00022984"/>
    </source>
</evidence>
<evidence type="ECO:0000256" key="5">
    <source>
        <dbReference type="ARBA" id="ARBA00022801"/>
    </source>
</evidence>
<dbReference type="InterPro" id="IPR005490">
    <property type="entry name" value="LD_TPept_cat_dom"/>
</dbReference>
<reference evidence="12 13" key="1">
    <citation type="submission" date="2020-02" db="EMBL/GenBank/DDBJ databases">
        <title>Genome analysis of Thermosulfuriphilus ammonigenes ST65T, an anaerobic thermophilic chemolithoautotrophic bacterium isolated from a deep-sea hydrothermal vent.</title>
        <authorList>
            <person name="Slobodkina G."/>
            <person name="Allioux M."/>
            <person name="Merkel A."/>
            <person name="Alain K."/>
            <person name="Jebbar M."/>
            <person name="Slobodkin A."/>
        </authorList>
    </citation>
    <scope>NUCLEOTIDE SEQUENCE [LARGE SCALE GENOMIC DNA]</scope>
    <source>
        <strain evidence="12 13">ST65</strain>
    </source>
</reference>
<dbReference type="PANTHER" id="PTHR30582">
    <property type="entry name" value="L,D-TRANSPEPTIDASE"/>
    <property type="match status" value="1"/>
</dbReference>
<dbReference type="InterPro" id="IPR038063">
    <property type="entry name" value="Transpep_catalytic_dom"/>
</dbReference>
<evidence type="ECO:0000259" key="10">
    <source>
        <dbReference type="PROSITE" id="PS51782"/>
    </source>
</evidence>
<dbReference type="InterPro" id="IPR018392">
    <property type="entry name" value="LysM"/>
</dbReference>
<dbReference type="GO" id="GO:0071555">
    <property type="term" value="P:cell wall organization"/>
    <property type="evidence" value="ECO:0007669"/>
    <property type="project" value="UniProtKB-UniRule"/>
</dbReference>
<evidence type="ECO:0000256" key="1">
    <source>
        <dbReference type="ARBA" id="ARBA00004752"/>
    </source>
</evidence>
<evidence type="ECO:0000313" key="12">
    <source>
        <dbReference type="EMBL" id="QIJ71888.1"/>
    </source>
</evidence>
<dbReference type="Pfam" id="PF03734">
    <property type="entry name" value="YkuD"/>
    <property type="match status" value="1"/>
</dbReference>
<dbReference type="RefSeq" id="WP_166032106.1">
    <property type="nucleotide sequence ID" value="NZ_CP048877.1"/>
</dbReference>
<keyword evidence="6 9" id="KW-0133">Cell shape</keyword>
<dbReference type="GO" id="GO:0018104">
    <property type="term" value="P:peptidoglycan-protein cross-linking"/>
    <property type="evidence" value="ECO:0007669"/>
    <property type="project" value="TreeGrafter"/>
</dbReference>
<dbReference type="InterPro" id="IPR036779">
    <property type="entry name" value="LysM_dom_sf"/>
</dbReference>
<evidence type="ECO:0000256" key="9">
    <source>
        <dbReference type="PROSITE-ProRule" id="PRU01373"/>
    </source>
</evidence>
<dbReference type="AlphaFoldDB" id="A0A6G7PWR0"/>
<dbReference type="CDD" id="cd16913">
    <property type="entry name" value="YkuD_like"/>
    <property type="match status" value="1"/>
</dbReference>
<feature type="active site" description="Proton donor/acceptor" evidence="9">
    <location>
        <position position="187"/>
    </location>
</feature>
<evidence type="ECO:0000256" key="4">
    <source>
        <dbReference type="ARBA" id="ARBA00022679"/>
    </source>
</evidence>